<dbReference type="SUPFAM" id="SSF57667">
    <property type="entry name" value="beta-beta-alpha zinc fingers"/>
    <property type="match status" value="2"/>
</dbReference>
<dbReference type="AlphaFoldDB" id="A0A1D2V9B6"/>
<dbReference type="SMART" id="SM00355">
    <property type="entry name" value="ZnF_C2H2"/>
    <property type="match status" value="4"/>
</dbReference>
<name>A0A1D2V9B6_9ASCO</name>
<dbReference type="Pfam" id="PF00096">
    <property type="entry name" value="zf-C2H2"/>
    <property type="match status" value="4"/>
</dbReference>
<keyword evidence="2" id="KW-0677">Repeat</keyword>
<keyword evidence="12" id="KW-1185">Reference proteome</keyword>
<evidence type="ECO:0000259" key="10">
    <source>
        <dbReference type="PROSITE" id="PS50157"/>
    </source>
</evidence>
<dbReference type="Gene3D" id="3.30.160.60">
    <property type="entry name" value="Classic Zinc Finger"/>
    <property type="match status" value="4"/>
</dbReference>
<organism evidence="11 12">
    <name type="scientific">Ascoidea rubescens DSM 1968</name>
    <dbReference type="NCBI Taxonomy" id="1344418"/>
    <lineage>
        <taxon>Eukaryota</taxon>
        <taxon>Fungi</taxon>
        <taxon>Dikarya</taxon>
        <taxon>Ascomycota</taxon>
        <taxon>Saccharomycotina</taxon>
        <taxon>Saccharomycetes</taxon>
        <taxon>Ascoideaceae</taxon>
        <taxon>Ascoidea</taxon>
    </lineage>
</organism>
<keyword evidence="8" id="KW-0539">Nucleus</keyword>
<dbReference type="Proteomes" id="UP000095038">
    <property type="component" value="Unassembled WGS sequence"/>
</dbReference>
<keyword evidence="6" id="KW-0238">DNA-binding</keyword>
<evidence type="ECO:0000256" key="5">
    <source>
        <dbReference type="ARBA" id="ARBA00023015"/>
    </source>
</evidence>
<dbReference type="FunFam" id="3.30.160.60:FF:000624">
    <property type="entry name" value="zinc finger protein 697"/>
    <property type="match status" value="1"/>
</dbReference>
<dbReference type="PANTHER" id="PTHR14003:SF23">
    <property type="entry name" value="ZINC FINGER PROTEIN 143"/>
    <property type="match status" value="1"/>
</dbReference>
<evidence type="ECO:0000256" key="4">
    <source>
        <dbReference type="ARBA" id="ARBA00022833"/>
    </source>
</evidence>
<dbReference type="FunFam" id="3.30.160.60:FF:000065">
    <property type="entry name" value="B-cell CLL/lymphoma 6, member B"/>
    <property type="match status" value="1"/>
</dbReference>
<dbReference type="InParanoid" id="A0A1D2V9B6"/>
<sequence>PKLGATKVDQLMLIIKARKNGLKKTINRAPDGSILDNDVIPPPDQLVGGIDKLPKDNALIEKKRQNGSKIHQCQYCLKTFTQSTHLEVHVRSHIGFKPFKCQYCGKTFTQGGNLRTHSRLHTGERPFNCDVCGRDFSRKGNLAQHKLTHENIKPFKCELDNCGKSFTQLGNLKAHQNRFHSDTLSRLSKQLADQDFDIDLVPSNEKLLIEYFLTIYKNSNRGIKGRGKKTK</sequence>
<dbReference type="STRING" id="1344418.A0A1D2V9B6"/>
<dbReference type="GO" id="GO:0000978">
    <property type="term" value="F:RNA polymerase II cis-regulatory region sequence-specific DNA binding"/>
    <property type="evidence" value="ECO:0007669"/>
    <property type="project" value="TreeGrafter"/>
</dbReference>
<feature type="non-terminal residue" evidence="11">
    <location>
        <position position="231"/>
    </location>
</feature>
<dbReference type="InterPro" id="IPR013087">
    <property type="entry name" value="Znf_C2H2_type"/>
</dbReference>
<dbReference type="GO" id="GO:0005667">
    <property type="term" value="C:transcription regulator complex"/>
    <property type="evidence" value="ECO:0007669"/>
    <property type="project" value="TreeGrafter"/>
</dbReference>
<gene>
    <name evidence="11" type="ORF">ASCRUDRAFT_17522</name>
</gene>
<evidence type="ECO:0000256" key="1">
    <source>
        <dbReference type="ARBA" id="ARBA00022723"/>
    </source>
</evidence>
<dbReference type="FunFam" id="3.30.160.60:FF:002157">
    <property type="entry name" value="Transcription factor"/>
    <property type="match status" value="1"/>
</dbReference>
<dbReference type="GO" id="GO:0000981">
    <property type="term" value="F:DNA-binding transcription factor activity, RNA polymerase II-specific"/>
    <property type="evidence" value="ECO:0007669"/>
    <property type="project" value="TreeGrafter"/>
</dbReference>
<feature type="domain" description="C2H2-type" evidence="10">
    <location>
        <begin position="71"/>
        <end position="98"/>
    </location>
</feature>
<keyword evidence="5" id="KW-0805">Transcription regulation</keyword>
<reference evidence="12" key="1">
    <citation type="submission" date="2016-05" db="EMBL/GenBank/DDBJ databases">
        <title>Comparative genomics of biotechnologically important yeasts.</title>
        <authorList>
            <consortium name="DOE Joint Genome Institute"/>
            <person name="Riley R."/>
            <person name="Haridas S."/>
            <person name="Wolfe K.H."/>
            <person name="Lopes M.R."/>
            <person name="Hittinger C.T."/>
            <person name="Goker M."/>
            <person name="Salamov A."/>
            <person name="Wisecaver J."/>
            <person name="Long T.M."/>
            <person name="Aerts A.L."/>
            <person name="Barry K."/>
            <person name="Choi C."/>
            <person name="Clum A."/>
            <person name="Coughlan A.Y."/>
            <person name="Deshpande S."/>
            <person name="Douglass A.P."/>
            <person name="Hanson S.J."/>
            <person name="Klenk H.-P."/>
            <person name="Labutti K."/>
            <person name="Lapidus A."/>
            <person name="Lindquist E."/>
            <person name="Lipzen A."/>
            <person name="Meier-Kolthoff J.P."/>
            <person name="Ohm R.A."/>
            <person name="Otillar R.P."/>
            <person name="Pangilinan J."/>
            <person name="Peng Y."/>
            <person name="Rokas A."/>
            <person name="Rosa C.A."/>
            <person name="Scheuner C."/>
            <person name="Sibirny A.A."/>
            <person name="Slot J.C."/>
            <person name="Stielow J.B."/>
            <person name="Sun H."/>
            <person name="Kurtzman C.P."/>
            <person name="Blackwell M."/>
            <person name="Grigoriev I.V."/>
            <person name="Jeffries T.W."/>
        </authorList>
    </citation>
    <scope>NUCLEOTIDE SEQUENCE [LARGE SCALE GENOMIC DNA]</scope>
    <source>
        <strain evidence="12">DSM 1968</strain>
    </source>
</reference>
<keyword evidence="4" id="KW-0862">Zinc</keyword>
<dbReference type="GO" id="GO:0008270">
    <property type="term" value="F:zinc ion binding"/>
    <property type="evidence" value="ECO:0007669"/>
    <property type="project" value="UniProtKB-KW"/>
</dbReference>
<evidence type="ECO:0000256" key="6">
    <source>
        <dbReference type="ARBA" id="ARBA00023125"/>
    </source>
</evidence>
<feature type="domain" description="C2H2-type" evidence="10">
    <location>
        <begin position="99"/>
        <end position="126"/>
    </location>
</feature>
<feature type="non-terminal residue" evidence="11">
    <location>
        <position position="1"/>
    </location>
</feature>
<protein>
    <recommendedName>
        <fullName evidence="10">C2H2-type domain-containing protein</fullName>
    </recommendedName>
</protein>
<dbReference type="GeneID" id="30963126"/>
<proteinExistence type="predicted"/>
<keyword evidence="1" id="KW-0479">Metal-binding</keyword>
<evidence type="ECO:0000256" key="7">
    <source>
        <dbReference type="ARBA" id="ARBA00023163"/>
    </source>
</evidence>
<keyword evidence="3 9" id="KW-0863">Zinc-finger</keyword>
<dbReference type="GO" id="GO:0000785">
    <property type="term" value="C:chromatin"/>
    <property type="evidence" value="ECO:0007669"/>
    <property type="project" value="TreeGrafter"/>
</dbReference>
<feature type="domain" description="C2H2-type" evidence="10">
    <location>
        <begin position="127"/>
        <end position="154"/>
    </location>
</feature>
<feature type="domain" description="C2H2-type" evidence="10">
    <location>
        <begin position="155"/>
        <end position="185"/>
    </location>
</feature>
<dbReference type="PANTHER" id="PTHR14003">
    <property type="entry name" value="TRANSCRIPTIONAL REPRESSOR PROTEIN YY"/>
    <property type="match status" value="1"/>
</dbReference>
<dbReference type="EMBL" id="KV454494">
    <property type="protein sequence ID" value="ODV58159.1"/>
    <property type="molecule type" value="Genomic_DNA"/>
</dbReference>
<dbReference type="RefSeq" id="XP_020044466.1">
    <property type="nucleotide sequence ID" value="XM_020189490.1"/>
</dbReference>
<dbReference type="OrthoDB" id="427030at2759"/>
<evidence type="ECO:0000256" key="3">
    <source>
        <dbReference type="ARBA" id="ARBA00022771"/>
    </source>
</evidence>
<dbReference type="PROSITE" id="PS50157">
    <property type="entry name" value="ZINC_FINGER_C2H2_2"/>
    <property type="match status" value="4"/>
</dbReference>
<keyword evidence="7" id="KW-0804">Transcription</keyword>
<evidence type="ECO:0000313" key="12">
    <source>
        <dbReference type="Proteomes" id="UP000095038"/>
    </source>
</evidence>
<dbReference type="PROSITE" id="PS00028">
    <property type="entry name" value="ZINC_FINGER_C2H2_1"/>
    <property type="match status" value="4"/>
</dbReference>
<dbReference type="InterPro" id="IPR036236">
    <property type="entry name" value="Znf_C2H2_sf"/>
</dbReference>
<accession>A0A1D2V9B6</accession>
<evidence type="ECO:0000256" key="9">
    <source>
        <dbReference type="PROSITE-ProRule" id="PRU00042"/>
    </source>
</evidence>
<evidence type="ECO:0000313" key="11">
    <source>
        <dbReference type="EMBL" id="ODV58159.1"/>
    </source>
</evidence>
<dbReference type="FunFam" id="3.30.160.60:FF:001485">
    <property type="entry name" value="Krueppel-related zinc finger protein"/>
    <property type="match status" value="1"/>
</dbReference>
<evidence type="ECO:0000256" key="2">
    <source>
        <dbReference type="ARBA" id="ARBA00022737"/>
    </source>
</evidence>
<evidence type="ECO:0000256" key="8">
    <source>
        <dbReference type="ARBA" id="ARBA00023242"/>
    </source>
</evidence>